<evidence type="ECO:0000313" key="3">
    <source>
        <dbReference type="Proteomes" id="UP000505355"/>
    </source>
</evidence>
<accession>A0A7D4Q2E6</accession>
<feature type="transmembrane region" description="Helical" evidence="1">
    <location>
        <begin position="17"/>
        <end position="35"/>
    </location>
</feature>
<evidence type="ECO:0000256" key="1">
    <source>
        <dbReference type="SAM" id="Phobius"/>
    </source>
</evidence>
<feature type="transmembrane region" description="Helical" evidence="1">
    <location>
        <begin position="139"/>
        <end position="165"/>
    </location>
</feature>
<keyword evidence="1" id="KW-0812">Transmembrane</keyword>
<dbReference type="Pfam" id="PF13858">
    <property type="entry name" value="DUF4199"/>
    <property type="match status" value="1"/>
</dbReference>
<name>A0A7D4Q2E6_9SPHI</name>
<dbReference type="Proteomes" id="UP000505355">
    <property type="component" value="Chromosome"/>
</dbReference>
<dbReference type="InterPro" id="IPR025250">
    <property type="entry name" value="DUF4199"/>
</dbReference>
<keyword evidence="1" id="KW-0472">Membrane</keyword>
<reference evidence="2 3" key="1">
    <citation type="submission" date="2020-05" db="EMBL/GenBank/DDBJ databases">
        <title>Mucilaginibacter mali sp. nov.</title>
        <authorList>
            <person name="Kim H.S."/>
            <person name="Lee K.C."/>
            <person name="Suh M.K."/>
            <person name="Kim J.-S."/>
            <person name="Han K.-I."/>
            <person name="Eom M.K."/>
            <person name="Shin Y.K."/>
            <person name="Lee J.-S."/>
        </authorList>
    </citation>
    <scope>NUCLEOTIDE SEQUENCE [LARGE SCALE GENOMIC DNA]</scope>
    <source>
        <strain evidence="2 3">G2-14</strain>
    </source>
</reference>
<evidence type="ECO:0000313" key="2">
    <source>
        <dbReference type="EMBL" id="QKJ29607.1"/>
    </source>
</evidence>
<keyword evidence="1" id="KW-1133">Transmembrane helix</keyword>
<organism evidence="2 3">
    <name type="scientific">Mucilaginibacter mali</name>
    <dbReference type="NCBI Taxonomy" id="2740462"/>
    <lineage>
        <taxon>Bacteria</taxon>
        <taxon>Pseudomonadati</taxon>
        <taxon>Bacteroidota</taxon>
        <taxon>Sphingobacteriia</taxon>
        <taxon>Sphingobacteriales</taxon>
        <taxon>Sphingobacteriaceae</taxon>
        <taxon>Mucilaginibacter</taxon>
    </lineage>
</organism>
<feature type="transmembrane region" description="Helical" evidence="1">
    <location>
        <begin position="41"/>
        <end position="58"/>
    </location>
</feature>
<dbReference type="EMBL" id="CP054139">
    <property type="protein sequence ID" value="QKJ29607.1"/>
    <property type="molecule type" value="Genomic_DNA"/>
</dbReference>
<sequence length="184" mass="20104">MNPFDPKPNSTKVATKWALIYTAVSIVLTFTFQFLNVDQTSPIKYVSFIPFIAFLVLAQTEYKQQLKGFITYGEAFSAGFRYALFAGLILGVFMYIYLGFINPNMLVQAMEAQHDKYVEAGMSDEQIEKATAMGTKYGAIFGAFGAAVGSAISGVIVSLISAAIVKKEKSPMDIADELDSTPTE</sequence>
<proteinExistence type="predicted"/>
<dbReference type="AlphaFoldDB" id="A0A7D4Q2E6"/>
<dbReference type="KEGG" id="mmab:HQ865_07530"/>
<feature type="transmembrane region" description="Helical" evidence="1">
    <location>
        <begin position="79"/>
        <end position="100"/>
    </location>
</feature>
<protein>
    <submittedName>
        <fullName evidence="2">DUF4199 domain-containing protein</fullName>
    </submittedName>
</protein>
<dbReference type="RefSeq" id="WP_173414299.1">
    <property type="nucleotide sequence ID" value="NZ_CP054139.1"/>
</dbReference>
<gene>
    <name evidence="2" type="ORF">HQ865_07530</name>
</gene>
<keyword evidence="3" id="KW-1185">Reference proteome</keyword>